<dbReference type="OrthoDB" id="2800649at2759"/>
<feature type="compositionally biased region" description="Polar residues" evidence="1">
    <location>
        <begin position="732"/>
        <end position="743"/>
    </location>
</feature>
<dbReference type="Proteomes" id="UP000308730">
    <property type="component" value="Unassembled WGS sequence"/>
</dbReference>
<feature type="compositionally biased region" description="Low complexity" evidence="1">
    <location>
        <begin position="454"/>
        <end position="469"/>
    </location>
</feature>
<evidence type="ECO:0000313" key="2">
    <source>
        <dbReference type="EMBL" id="THH17174.1"/>
    </source>
</evidence>
<accession>A0A4S4LX35</accession>
<comment type="caution">
    <text evidence="2">The sequence shown here is derived from an EMBL/GenBank/DDBJ whole genome shotgun (WGS) entry which is preliminary data.</text>
</comment>
<evidence type="ECO:0000256" key="1">
    <source>
        <dbReference type="SAM" id="MobiDB-lite"/>
    </source>
</evidence>
<sequence length="754" mass="82174">MEVTQQRQVSEKIAAALGSSKGALSTGRRTTRQHEEPRADSPNEEVGEQSLTDIDVDNDDQQMVGPTLSRPDDSREESGEQLTDQDGRKAGELATIPSSATEDMPKHRVLIDLSSTVKPATRVASSRRSQNLKKKRKSLSPKMKRMPPSALKSILKKPDPKVKDAAGVVGVSGERQHRSVSPSEDSDMVDEDRVKQFDVASSAPEDDEDSNDNMATPNPFVSEGATATRLSFAATGDSDLEMGSDADDDTTKDTPSGPSLQRPRTLVSSSNPVIVPRQESTGGTKCMRESDLAESLPVSKKANSGMSVEGAHLDSASESAIPAVKTPAPKKKAAKPLSRTQLAEARGHLLELEQRSKQEQRQPAQGVSASGTITANAVSAVAVEPLKAREADDIYEMSHGNSAAERAEALASPKPPVTQKIHNYGVIAEATPMRPLKTRALAASAKSAAKIQRAQAANAPSATSNAATQETKLEDDVDVETKPEVIKGKYNVKILRKYASLPENIRSDPTEAWKLTFLLSLFAIIGITPDPFFIPDPVFLGILQVLATIIYPKIPPVVKESAIFHNASQRVSEYRTVFGTTAVSLVWKEQFDNDLHTLEERAIYAKAMLQNDRFLYGRAEGDDPKVERAWTLWANKQMVLEKMKVVARDKFFIQATPSVVRPENNPAQNQFSKDKYGAILSTRWLEDILDISDRKIAKICSKAQDLQRQKKRSVAGPTKAHPGVAHDAGLWGQQQTVARSSKPQRCIDTDSEED</sequence>
<feature type="region of interest" description="Disordered" evidence="1">
    <location>
        <begin position="454"/>
        <end position="475"/>
    </location>
</feature>
<dbReference type="EMBL" id="SGPM01000673">
    <property type="protein sequence ID" value="THH17174.1"/>
    <property type="molecule type" value="Genomic_DNA"/>
</dbReference>
<proteinExistence type="predicted"/>
<keyword evidence="3" id="KW-1185">Reference proteome</keyword>
<reference evidence="2 3" key="1">
    <citation type="submission" date="2019-02" db="EMBL/GenBank/DDBJ databases">
        <title>Genome sequencing of the rare red list fungi Antrodiella citrinella (Flaviporus citrinellus).</title>
        <authorList>
            <person name="Buettner E."/>
            <person name="Kellner H."/>
        </authorList>
    </citation>
    <scope>NUCLEOTIDE SEQUENCE [LARGE SCALE GENOMIC DNA]</scope>
    <source>
        <strain evidence="2 3">DSM 108506</strain>
    </source>
</reference>
<evidence type="ECO:0000313" key="3">
    <source>
        <dbReference type="Proteomes" id="UP000308730"/>
    </source>
</evidence>
<feature type="compositionally biased region" description="Polar residues" evidence="1">
    <location>
        <begin position="113"/>
        <end position="129"/>
    </location>
</feature>
<feature type="region of interest" description="Disordered" evidence="1">
    <location>
        <begin position="1"/>
        <end position="311"/>
    </location>
</feature>
<protein>
    <submittedName>
        <fullName evidence="2">Uncharacterized protein</fullName>
    </submittedName>
</protein>
<feature type="compositionally biased region" description="Polar residues" evidence="1">
    <location>
        <begin position="266"/>
        <end position="283"/>
    </location>
</feature>
<organism evidence="2 3">
    <name type="scientific">Antrodiella citrinella</name>
    <dbReference type="NCBI Taxonomy" id="2447956"/>
    <lineage>
        <taxon>Eukaryota</taxon>
        <taxon>Fungi</taxon>
        <taxon>Dikarya</taxon>
        <taxon>Basidiomycota</taxon>
        <taxon>Agaricomycotina</taxon>
        <taxon>Agaricomycetes</taxon>
        <taxon>Polyporales</taxon>
        <taxon>Steccherinaceae</taxon>
        <taxon>Antrodiella</taxon>
    </lineage>
</organism>
<feature type="compositionally biased region" description="Low complexity" evidence="1">
    <location>
        <begin position="14"/>
        <end position="25"/>
    </location>
</feature>
<feature type="compositionally biased region" description="Basic and acidic residues" evidence="1">
    <location>
        <begin position="32"/>
        <end position="41"/>
    </location>
</feature>
<feature type="compositionally biased region" description="Acidic residues" evidence="1">
    <location>
        <begin position="238"/>
        <end position="250"/>
    </location>
</feature>
<dbReference type="AlphaFoldDB" id="A0A4S4LX35"/>
<gene>
    <name evidence="2" type="ORF">EUX98_g9178</name>
</gene>
<name>A0A4S4LX35_9APHY</name>
<feature type="region of interest" description="Disordered" evidence="1">
    <location>
        <begin position="707"/>
        <end position="754"/>
    </location>
</feature>
<feature type="compositionally biased region" description="Basic residues" evidence="1">
    <location>
        <begin position="130"/>
        <end position="145"/>
    </location>
</feature>